<dbReference type="GO" id="GO:0005254">
    <property type="term" value="F:chloride channel activity"/>
    <property type="evidence" value="ECO:0007669"/>
    <property type="project" value="TreeGrafter"/>
</dbReference>
<dbReference type="GO" id="GO:0046983">
    <property type="term" value="F:protein dimerization activity"/>
    <property type="evidence" value="ECO:0007669"/>
    <property type="project" value="InterPro"/>
</dbReference>
<dbReference type="Proteomes" id="UP000308365">
    <property type="component" value="Unassembled WGS sequence"/>
</dbReference>
<dbReference type="PANTHER" id="PTHR12308:SF23">
    <property type="entry name" value="ANOCTAMIN-5"/>
    <property type="match status" value="1"/>
</dbReference>
<evidence type="ECO:0000256" key="1">
    <source>
        <dbReference type="SAM" id="MobiDB-lite"/>
    </source>
</evidence>
<dbReference type="Pfam" id="PF16178">
    <property type="entry name" value="Anoct_dimer"/>
    <property type="match status" value="1"/>
</dbReference>
<dbReference type="GO" id="GO:0005886">
    <property type="term" value="C:plasma membrane"/>
    <property type="evidence" value="ECO:0007669"/>
    <property type="project" value="TreeGrafter"/>
</dbReference>
<dbReference type="AlphaFoldDB" id="A0A4U1F725"/>
<name>A0A4U1F725_MONMO</name>
<protein>
    <recommendedName>
        <fullName evidence="2">Anoctamin dimerisation domain-containing protein</fullName>
    </recommendedName>
</protein>
<gene>
    <name evidence="3" type="ORF">EI555_010229</name>
</gene>
<sequence>MEEDQANWLRTQLARRLAPEDSSERGEAAARENRENQEPGTRANPVGWDQQGLLRRELPGRGARGTAGPKAGQEAAEPGPSESEGRSEEGRAGLEPGGPGGGEIEAPVEDLGRSRERRGESALADSKEERPGSQRRQGSWKPGDQQAGTLRETYWERSQERYRERAVKPRVKGQVDWRYRLEKKPSWLKPPTLVEPEENEGYKEDLLIPAQVRRPVVKFSLQARSRLQSQRSAVCCPSSSVINELTKMGDPNVLEMVQEEERRASREERFFEVSEFKKDEQSKDSIFFRDGIRQIDFVLSYVDDIKKEAELKAVYYILSRCPFGIEDGKKRFGIERLLNSHTYASAFPLHDGQYWKPSEPPNPVNERHTLCQNWARFSYFYKEQPFNLIR</sequence>
<dbReference type="InterPro" id="IPR032394">
    <property type="entry name" value="Anoct_dimer"/>
</dbReference>
<feature type="compositionally biased region" description="Basic and acidic residues" evidence="1">
    <location>
        <begin position="17"/>
        <end position="37"/>
    </location>
</feature>
<evidence type="ECO:0000259" key="2">
    <source>
        <dbReference type="Pfam" id="PF16178"/>
    </source>
</evidence>
<organism evidence="3 4">
    <name type="scientific">Monodon monoceros</name>
    <name type="common">Narwhal</name>
    <name type="synonym">Ceratodon monodon</name>
    <dbReference type="NCBI Taxonomy" id="40151"/>
    <lineage>
        <taxon>Eukaryota</taxon>
        <taxon>Metazoa</taxon>
        <taxon>Chordata</taxon>
        <taxon>Craniata</taxon>
        <taxon>Vertebrata</taxon>
        <taxon>Euteleostomi</taxon>
        <taxon>Mammalia</taxon>
        <taxon>Eutheria</taxon>
        <taxon>Laurasiatheria</taxon>
        <taxon>Artiodactyla</taxon>
        <taxon>Whippomorpha</taxon>
        <taxon>Cetacea</taxon>
        <taxon>Odontoceti</taxon>
        <taxon>Monodontidae</taxon>
        <taxon>Monodon</taxon>
    </lineage>
</organism>
<accession>A0A4U1F725</accession>
<feature type="region of interest" description="Disordered" evidence="1">
    <location>
        <begin position="1"/>
        <end position="167"/>
    </location>
</feature>
<feature type="domain" description="Anoctamin dimerisation" evidence="2">
    <location>
        <begin position="312"/>
        <end position="385"/>
    </location>
</feature>
<feature type="compositionally biased region" description="Basic and acidic residues" evidence="1">
    <location>
        <begin position="83"/>
        <end position="92"/>
    </location>
</feature>
<comment type="caution">
    <text evidence="3">The sequence shown here is derived from an EMBL/GenBank/DDBJ whole genome shotgun (WGS) entry which is preliminary data.</text>
</comment>
<evidence type="ECO:0000313" key="3">
    <source>
        <dbReference type="EMBL" id="TKC45188.1"/>
    </source>
</evidence>
<dbReference type="PANTHER" id="PTHR12308">
    <property type="entry name" value="ANOCTAMIN"/>
    <property type="match status" value="1"/>
</dbReference>
<proteinExistence type="predicted"/>
<feature type="compositionally biased region" description="Basic and acidic residues" evidence="1">
    <location>
        <begin position="110"/>
        <end position="132"/>
    </location>
</feature>
<dbReference type="InterPro" id="IPR007632">
    <property type="entry name" value="Anoctamin"/>
</dbReference>
<evidence type="ECO:0000313" key="4">
    <source>
        <dbReference type="Proteomes" id="UP000308365"/>
    </source>
</evidence>
<reference evidence="4" key="1">
    <citation type="journal article" date="2019" name="IScience">
        <title>Narwhal Genome Reveals Long-Term Low Genetic Diversity despite Current Large Abundance Size.</title>
        <authorList>
            <person name="Westbury M.V."/>
            <person name="Petersen B."/>
            <person name="Garde E."/>
            <person name="Heide-Jorgensen M.P."/>
            <person name="Lorenzen E.D."/>
        </authorList>
    </citation>
    <scope>NUCLEOTIDE SEQUENCE [LARGE SCALE GENOMIC DNA]</scope>
</reference>
<dbReference type="EMBL" id="RWIC01000345">
    <property type="protein sequence ID" value="TKC45188.1"/>
    <property type="molecule type" value="Genomic_DNA"/>
</dbReference>
<feature type="compositionally biased region" description="Basic and acidic residues" evidence="1">
    <location>
        <begin position="153"/>
        <end position="167"/>
    </location>
</feature>